<evidence type="ECO:0000313" key="1">
    <source>
        <dbReference type="EMBL" id="AVZ74257.1"/>
    </source>
</evidence>
<gene>
    <name evidence="1" type="ORF">SLUN_20900</name>
</gene>
<accession>A0A2R4T594</accession>
<dbReference type="RefSeq" id="WP_108150552.1">
    <property type="nucleotide sequence ID" value="NZ_CP026304.1"/>
</dbReference>
<evidence type="ECO:0000313" key="2">
    <source>
        <dbReference type="Proteomes" id="UP000244201"/>
    </source>
</evidence>
<organism evidence="1 2">
    <name type="scientific">Streptomyces lunaelactis</name>
    <dbReference type="NCBI Taxonomy" id="1535768"/>
    <lineage>
        <taxon>Bacteria</taxon>
        <taxon>Bacillati</taxon>
        <taxon>Actinomycetota</taxon>
        <taxon>Actinomycetes</taxon>
        <taxon>Kitasatosporales</taxon>
        <taxon>Streptomycetaceae</taxon>
        <taxon>Streptomyces</taxon>
    </lineage>
</organism>
<dbReference type="AlphaFoldDB" id="A0A2R4T594"/>
<name>A0A2R4T594_9ACTN</name>
<protein>
    <submittedName>
        <fullName evidence="1">Uncharacterized protein</fullName>
    </submittedName>
</protein>
<dbReference type="EMBL" id="CP026304">
    <property type="protein sequence ID" value="AVZ74257.1"/>
    <property type="molecule type" value="Genomic_DNA"/>
</dbReference>
<dbReference type="Proteomes" id="UP000244201">
    <property type="component" value="Chromosome"/>
</dbReference>
<dbReference type="OrthoDB" id="4458334at2"/>
<dbReference type="Gene3D" id="1.20.120.640">
    <property type="entry name" value="Anticodon-binding domain of a subclass of class I aminoacyl-tRNA synthetases"/>
    <property type="match status" value="1"/>
</dbReference>
<keyword evidence="2" id="KW-1185">Reference proteome</keyword>
<sequence>MDPQHRLLIDLATARRAVFHHVGILVRSSAVPEVFTTSLGIMLRIADTRTGRIVEIPSAHRHLLRICVHLPVIDTGIGAVHLRAPLTGDVLARTVELHGLQSLTVLTVPDLPHEQAQALDRAMALLGIHPPATVGVHDVTEALCTAADVHLLAHGAPGRDAVGGVWIDVGQVSPAPPDGGVPDRGHLLASGLLDAFAPAGTDPLAVRMLLLGHDLRTPVTVTSTALAEARRMLRHWREQVADWAQEPSRPIPADVLRQAHAALADDLGVPAVLEMLDGMATRADVPAGAKFETFAFLDRVLGLDLARQVGHQPWATP</sequence>
<reference evidence="1 2" key="1">
    <citation type="submission" date="2018-01" db="EMBL/GenBank/DDBJ databases">
        <title>Complete genome sequence of Streptomyces lunaelactis MM109T, a Ferroverdin A producer isolated from cave moonmilk deposits.</title>
        <authorList>
            <person name="Naome A."/>
            <person name="Martinet L."/>
            <person name="Maciejewska M."/>
            <person name="Anderssen S."/>
            <person name="Adam D."/>
            <person name="Tenconi E."/>
            <person name="Deflandre B."/>
            <person name="Arguelles-Arias A."/>
            <person name="Calusinska M."/>
            <person name="Copieters W."/>
            <person name="Karim L."/>
            <person name="Hanikenne M."/>
            <person name="Baurain D."/>
            <person name="van Wezel G."/>
            <person name="Smargiasso N."/>
            <person name="de Pauw E."/>
            <person name="Delfosse P."/>
            <person name="Rigali S."/>
        </authorList>
    </citation>
    <scope>NUCLEOTIDE SEQUENCE [LARGE SCALE GENOMIC DNA]</scope>
    <source>
        <strain evidence="1 2">MM109</strain>
    </source>
</reference>
<proteinExistence type="predicted"/>
<dbReference type="GeneID" id="55657713"/>
<dbReference type="KEGG" id="slk:SLUN_20900"/>